<evidence type="ECO:0000259" key="2">
    <source>
        <dbReference type="Pfam" id="PF13524"/>
    </source>
</evidence>
<dbReference type="Pfam" id="PF13524">
    <property type="entry name" value="Glyco_trans_1_2"/>
    <property type="match status" value="1"/>
</dbReference>
<evidence type="ECO:0000313" key="4">
    <source>
        <dbReference type="Proteomes" id="UP000284051"/>
    </source>
</evidence>
<evidence type="ECO:0000313" key="3">
    <source>
        <dbReference type="EMBL" id="RHG28600.1"/>
    </source>
</evidence>
<gene>
    <name evidence="3" type="ORF">DW264_09105</name>
</gene>
<reference evidence="3 4" key="1">
    <citation type="submission" date="2018-08" db="EMBL/GenBank/DDBJ databases">
        <title>A genome reference for cultivated species of the human gut microbiota.</title>
        <authorList>
            <person name="Zou Y."/>
            <person name="Xue W."/>
            <person name="Luo G."/>
        </authorList>
    </citation>
    <scope>NUCLEOTIDE SEQUENCE [LARGE SCALE GENOMIC DNA]</scope>
    <source>
        <strain evidence="3 4">AM22-21LB</strain>
    </source>
</reference>
<name>A0A3R6DK79_9FIRM</name>
<accession>A0A3R6DK79</accession>
<comment type="caution">
    <text evidence="3">The sequence shown here is derived from an EMBL/GenBank/DDBJ whole genome shotgun (WGS) entry which is preliminary data.</text>
</comment>
<feature type="domain" description="Spore protein YkvP N-terminal" evidence="1">
    <location>
        <begin position="83"/>
        <end position="158"/>
    </location>
</feature>
<dbReference type="RefSeq" id="WP_118772397.1">
    <property type="nucleotide sequence ID" value="NZ_QRID01000007.1"/>
</dbReference>
<dbReference type="Proteomes" id="UP000284051">
    <property type="component" value="Unassembled WGS sequence"/>
</dbReference>
<sequence length="387" mass="44525">MKILFLDSPAFAKQDMIDAFEANQITCDLFYHKDYKERHSKEFEEAFAAALANASYAFVFSFNYSPILSACCQNHNIKYVSYIYDSPLVALYSYTLINSCNYVFLFDKSVYLTFKNAGIDTVYYLPLAANVSRLSAMVCPDALTEKLSADVSFVGSLYNEEHNFFDRLETISDFTRGYLDAIMRAQQNVYGIFFLEDLLTPDIIADLQKAAPYTPMSDGTESAAYVYANYFLCRKITARERLSLLKQVSDRFSLKLYTHNPVPELPHAQFMGPVDWYSTMPLIFRHSRINLNISLKSIHTGVPLRCMDILGSGGFLLTNYQEDLLDLFVPEEDFVFYENEEDFIRKIDYYLSHEKERQQIAANALGKMAERHTFCHRVTSILQILSD</sequence>
<evidence type="ECO:0000259" key="1">
    <source>
        <dbReference type="Pfam" id="PF12996"/>
    </source>
</evidence>
<protein>
    <submittedName>
        <fullName evidence="3">Uncharacterized protein</fullName>
    </submittedName>
</protein>
<dbReference type="AlphaFoldDB" id="A0A3R6DK79"/>
<organism evidence="3 4">
    <name type="scientific">Roseburia intestinalis</name>
    <dbReference type="NCBI Taxonomy" id="166486"/>
    <lineage>
        <taxon>Bacteria</taxon>
        <taxon>Bacillati</taxon>
        <taxon>Bacillota</taxon>
        <taxon>Clostridia</taxon>
        <taxon>Lachnospirales</taxon>
        <taxon>Lachnospiraceae</taxon>
        <taxon>Roseburia</taxon>
    </lineage>
</organism>
<feature type="domain" description="Spore protein YkvP/CgeB glycosyl transferase-like" evidence="2">
    <location>
        <begin position="269"/>
        <end position="383"/>
    </location>
</feature>
<dbReference type="InterPro" id="IPR024542">
    <property type="entry name" value="YkvP_N"/>
</dbReference>
<dbReference type="Pfam" id="PF12996">
    <property type="entry name" value="DUF3880"/>
    <property type="match status" value="1"/>
</dbReference>
<dbReference type="InterPro" id="IPR055259">
    <property type="entry name" value="YkvP/CgeB_Glyco_trans-like"/>
</dbReference>
<proteinExistence type="predicted"/>
<dbReference type="EMBL" id="QRID01000007">
    <property type="protein sequence ID" value="RHG28600.1"/>
    <property type="molecule type" value="Genomic_DNA"/>
</dbReference>